<dbReference type="RefSeq" id="WP_160616009.1">
    <property type="nucleotide sequence ID" value="NZ_WTYR01000001.1"/>
</dbReference>
<dbReference type="OrthoDB" id="8444466at2"/>
<dbReference type="InterPro" id="IPR037181">
    <property type="entry name" value="SUFU_N"/>
</dbReference>
<proteinExistence type="predicted"/>
<comment type="caution">
    <text evidence="2">The sequence shown here is derived from an EMBL/GenBank/DDBJ whole genome shotgun (WGS) entry which is preliminary data.</text>
</comment>
<dbReference type="SUPFAM" id="SSF103359">
    <property type="entry name" value="Suppressor of Fused, N-terminal domain"/>
    <property type="match status" value="1"/>
</dbReference>
<reference evidence="2 3" key="1">
    <citation type="submission" date="2019-12" db="EMBL/GenBank/DDBJ databases">
        <title>Genomic-based taxomic classification of the family Erythrobacteraceae.</title>
        <authorList>
            <person name="Xu L."/>
        </authorList>
    </citation>
    <scope>NUCLEOTIDE SEQUENCE [LARGE SCALE GENOMIC DNA]</scope>
    <source>
        <strain evidence="2 3">LMG 29519</strain>
    </source>
</reference>
<protein>
    <submittedName>
        <fullName evidence="2">Suppressor of fused domain protein</fullName>
    </submittedName>
</protein>
<sequence length="217" mass="24162">MDLEKVWEMREEEIYPALFGSEQRGIFTLSSELFSSTFHQQEVDPRWLSMGVIEFAPTTERASWVYVTSGMSNPWFQEPSEYDPEGESGYGVEFTFSVAAQGDWAINTLANMLAYNLLLNAGVYPGCDHIGLHDRLPLNAPIDGNQSCEIKNLILTECEDIPRKFGLPSGEVILVGFTGITDSEVAYAKSHSSDALIDKLRDAGAHPVTDPRRRPVI</sequence>
<accession>A0A6I4U4C4</accession>
<organism evidence="2 3">
    <name type="scientific">Alteriqipengyuania halimionae</name>
    <dbReference type="NCBI Taxonomy" id="1926630"/>
    <lineage>
        <taxon>Bacteria</taxon>
        <taxon>Pseudomonadati</taxon>
        <taxon>Pseudomonadota</taxon>
        <taxon>Alphaproteobacteria</taxon>
        <taxon>Sphingomonadales</taxon>
        <taxon>Erythrobacteraceae</taxon>
        <taxon>Alteriqipengyuania</taxon>
    </lineage>
</organism>
<dbReference type="InterPro" id="IPR020941">
    <property type="entry name" value="SUFU-like_domain"/>
</dbReference>
<keyword evidence="3" id="KW-1185">Reference proteome</keyword>
<evidence type="ECO:0000259" key="1">
    <source>
        <dbReference type="Pfam" id="PF05076"/>
    </source>
</evidence>
<evidence type="ECO:0000313" key="3">
    <source>
        <dbReference type="Proteomes" id="UP000429229"/>
    </source>
</evidence>
<name>A0A6I4U4C4_9SPHN</name>
<dbReference type="Pfam" id="PF05076">
    <property type="entry name" value="SUFU"/>
    <property type="match status" value="1"/>
</dbReference>
<dbReference type="AlphaFoldDB" id="A0A6I4U4C4"/>
<evidence type="ECO:0000313" key="2">
    <source>
        <dbReference type="EMBL" id="MXP09302.1"/>
    </source>
</evidence>
<dbReference type="EMBL" id="WTYR01000001">
    <property type="protein sequence ID" value="MXP09302.1"/>
    <property type="molecule type" value="Genomic_DNA"/>
</dbReference>
<dbReference type="Proteomes" id="UP000429229">
    <property type="component" value="Unassembled WGS sequence"/>
</dbReference>
<feature type="domain" description="Suppressor of fused-like" evidence="1">
    <location>
        <begin position="49"/>
        <end position="214"/>
    </location>
</feature>
<gene>
    <name evidence="2" type="ORF">GRI68_03815</name>
</gene>